<dbReference type="PANTHER" id="PTHR48111">
    <property type="entry name" value="REGULATOR OF RPOS"/>
    <property type="match status" value="1"/>
</dbReference>
<dbReference type="EMBL" id="CABFVA020000012">
    <property type="protein sequence ID" value="VVM04830.1"/>
    <property type="molecule type" value="Genomic_DNA"/>
</dbReference>
<feature type="DNA-binding region" description="OmpR/PhoB-type" evidence="7">
    <location>
        <begin position="140"/>
        <end position="238"/>
    </location>
</feature>
<dbReference type="Pfam" id="PF00486">
    <property type="entry name" value="Trans_reg_C"/>
    <property type="match status" value="1"/>
</dbReference>
<protein>
    <submittedName>
        <fullName evidence="10">Transcriptional activator protein CopR</fullName>
    </submittedName>
</protein>
<dbReference type="FunFam" id="1.10.10.10:FF:000005">
    <property type="entry name" value="Two-component system response regulator"/>
    <property type="match status" value="1"/>
</dbReference>
<dbReference type="SMART" id="SM00448">
    <property type="entry name" value="REC"/>
    <property type="match status" value="1"/>
</dbReference>
<evidence type="ECO:0000259" key="8">
    <source>
        <dbReference type="PROSITE" id="PS50110"/>
    </source>
</evidence>
<dbReference type="InterPro" id="IPR011006">
    <property type="entry name" value="CheY-like_superfamily"/>
</dbReference>
<keyword evidence="1 6" id="KW-0597">Phosphoprotein</keyword>
<dbReference type="PROSITE" id="PS50110">
    <property type="entry name" value="RESPONSE_REGULATORY"/>
    <property type="match status" value="1"/>
</dbReference>
<gene>
    <name evidence="10" type="primary">copR</name>
    <name evidence="10" type="ORF">MAMT_00334</name>
</gene>
<feature type="modified residue" description="4-aspartylphosphate" evidence="6">
    <location>
        <position position="67"/>
    </location>
</feature>
<dbReference type="GO" id="GO:0005829">
    <property type="term" value="C:cytosol"/>
    <property type="evidence" value="ECO:0007669"/>
    <property type="project" value="TreeGrafter"/>
</dbReference>
<keyword evidence="2" id="KW-0902">Two-component regulatory system</keyword>
<sequence>MDGVGCRVEAREIPHSMRILIVEDEEKIAAFIRKGLEEQGFVVDTLTRGDEALLALANQPYDAAVLDVFLPGRDGLSVLRAVRRRGIHLPVLLLTARGEIYERVEGLESGADDYLPKPFAMEELVARLRALLRRAAGVGLSLYQVDDLTLNLVSRVATRGERRIELTGREFSLLELLMRSPGKVFTRTEICEHVWNFHFDPGTNLVDVYIQKLRKKIDEGQDRKLIQTVRGIGYRIEESS</sequence>
<dbReference type="Proteomes" id="UP000334923">
    <property type="component" value="Unassembled WGS sequence"/>
</dbReference>
<evidence type="ECO:0000256" key="1">
    <source>
        <dbReference type="ARBA" id="ARBA00022553"/>
    </source>
</evidence>
<name>A0A5E6M666_9BACT</name>
<reference evidence="10 11" key="1">
    <citation type="submission" date="2019-09" db="EMBL/GenBank/DDBJ databases">
        <authorList>
            <person name="Cremers G."/>
        </authorList>
    </citation>
    <scope>NUCLEOTIDE SEQUENCE [LARGE SCALE GENOMIC DNA]</scope>
    <source>
        <strain evidence="10">4A</strain>
    </source>
</reference>
<evidence type="ECO:0000313" key="11">
    <source>
        <dbReference type="Proteomes" id="UP000334923"/>
    </source>
</evidence>
<evidence type="ECO:0000256" key="2">
    <source>
        <dbReference type="ARBA" id="ARBA00023012"/>
    </source>
</evidence>
<dbReference type="Gene3D" id="1.10.10.10">
    <property type="entry name" value="Winged helix-like DNA-binding domain superfamily/Winged helix DNA-binding domain"/>
    <property type="match status" value="1"/>
</dbReference>
<feature type="domain" description="Response regulatory" evidence="8">
    <location>
        <begin position="18"/>
        <end position="132"/>
    </location>
</feature>
<dbReference type="Gene3D" id="3.40.50.2300">
    <property type="match status" value="1"/>
</dbReference>
<keyword evidence="11" id="KW-1185">Reference proteome</keyword>
<proteinExistence type="predicted"/>
<dbReference type="SUPFAM" id="SSF52172">
    <property type="entry name" value="CheY-like"/>
    <property type="match status" value="1"/>
</dbReference>
<feature type="domain" description="OmpR/PhoB-type" evidence="9">
    <location>
        <begin position="140"/>
        <end position="238"/>
    </location>
</feature>
<dbReference type="Gene3D" id="6.10.250.690">
    <property type="match status" value="1"/>
</dbReference>
<dbReference type="GO" id="GO:0000156">
    <property type="term" value="F:phosphorelay response regulator activity"/>
    <property type="evidence" value="ECO:0007669"/>
    <property type="project" value="TreeGrafter"/>
</dbReference>
<evidence type="ECO:0000256" key="7">
    <source>
        <dbReference type="PROSITE-ProRule" id="PRU01091"/>
    </source>
</evidence>
<dbReference type="GO" id="GO:0006355">
    <property type="term" value="P:regulation of DNA-templated transcription"/>
    <property type="evidence" value="ECO:0007669"/>
    <property type="project" value="InterPro"/>
</dbReference>
<accession>A0A5E6M666</accession>
<dbReference type="PANTHER" id="PTHR48111:SF22">
    <property type="entry name" value="REGULATOR OF RPOS"/>
    <property type="match status" value="1"/>
</dbReference>
<dbReference type="Pfam" id="PF00072">
    <property type="entry name" value="Response_reg"/>
    <property type="match status" value="1"/>
</dbReference>
<dbReference type="InterPro" id="IPR001789">
    <property type="entry name" value="Sig_transdc_resp-reg_receiver"/>
</dbReference>
<evidence type="ECO:0000256" key="4">
    <source>
        <dbReference type="ARBA" id="ARBA00023125"/>
    </source>
</evidence>
<dbReference type="InterPro" id="IPR036388">
    <property type="entry name" value="WH-like_DNA-bd_sf"/>
</dbReference>
<keyword evidence="3" id="KW-0805">Transcription regulation</keyword>
<keyword evidence="5" id="KW-0804">Transcription</keyword>
<dbReference type="FunFam" id="3.40.50.2300:FF:000002">
    <property type="entry name" value="DNA-binding response regulator PhoP"/>
    <property type="match status" value="1"/>
</dbReference>
<dbReference type="SMART" id="SM00862">
    <property type="entry name" value="Trans_reg_C"/>
    <property type="match status" value="1"/>
</dbReference>
<evidence type="ECO:0000259" key="9">
    <source>
        <dbReference type="PROSITE" id="PS51755"/>
    </source>
</evidence>
<evidence type="ECO:0000313" key="10">
    <source>
        <dbReference type="EMBL" id="VVM04830.1"/>
    </source>
</evidence>
<dbReference type="AlphaFoldDB" id="A0A5E6M666"/>
<dbReference type="GO" id="GO:0032993">
    <property type="term" value="C:protein-DNA complex"/>
    <property type="evidence" value="ECO:0007669"/>
    <property type="project" value="TreeGrafter"/>
</dbReference>
<evidence type="ECO:0000256" key="5">
    <source>
        <dbReference type="ARBA" id="ARBA00023163"/>
    </source>
</evidence>
<dbReference type="InterPro" id="IPR039420">
    <property type="entry name" value="WalR-like"/>
</dbReference>
<evidence type="ECO:0000256" key="6">
    <source>
        <dbReference type="PROSITE-ProRule" id="PRU00169"/>
    </source>
</evidence>
<dbReference type="GO" id="GO:0000976">
    <property type="term" value="F:transcription cis-regulatory region binding"/>
    <property type="evidence" value="ECO:0007669"/>
    <property type="project" value="TreeGrafter"/>
</dbReference>
<dbReference type="PROSITE" id="PS51755">
    <property type="entry name" value="OMPR_PHOB"/>
    <property type="match status" value="1"/>
</dbReference>
<keyword evidence="4 7" id="KW-0238">DNA-binding</keyword>
<dbReference type="InterPro" id="IPR001867">
    <property type="entry name" value="OmpR/PhoB-type_DNA-bd"/>
</dbReference>
<dbReference type="CDD" id="cd19935">
    <property type="entry name" value="REC_OmpR_CusR-like"/>
    <property type="match status" value="1"/>
</dbReference>
<organism evidence="10 11">
    <name type="scientific">Methylacidimicrobium tartarophylax</name>
    <dbReference type="NCBI Taxonomy" id="1041768"/>
    <lineage>
        <taxon>Bacteria</taxon>
        <taxon>Pseudomonadati</taxon>
        <taxon>Verrucomicrobiota</taxon>
        <taxon>Methylacidimicrobium</taxon>
    </lineage>
</organism>
<evidence type="ECO:0000256" key="3">
    <source>
        <dbReference type="ARBA" id="ARBA00023015"/>
    </source>
</evidence>
<dbReference type="CDD" id="cd00383">
    <property type="entry name" value="trans_reg_C"/>
    <property type="match status" value="1"/>
</dbReference>